<dbReference type="RefSeq" id="WP_354012684.1">
    <property type="nucleotide sequence ID" value="NZ_JBEPMU010000001.1"/>
</dbReference>
<dbReference type="InterPro" id="IPR021851">
    <property type="entry name" value="DUF3455"/>
</dbReference>
<feature type="chain" id="PRO_5047536910" description="DUF3455 domain-containing protein" evidence="1">
    <location>
        <begin position="35"/>
        <end position="185"/>
    </location>
</feature>
<organism evidence="2 3">
    <name type="scientific">Dyella japonica</name>
    <dbReference type="NCBI Taxonomy" id="231455"/>
    <lineage>
        <taxon>Bacteria</taxon>
        <taxon>Pseudomonadati</taxon>
        <taxon>Pseudomonadota</taxon>
        <taxon>Gammaproteobacteria</taxon>
        <taxon>Lysobacterales</taxon>
        <taxon>Rhodanobacteraceae</taxon>
        <taxon>Dyella</taxon>
    </lineage>
</organism>
<evidence type="ECO:0000313" key="3">
    <source>
        <dbReference type="Proteomes" id="UP001549184"/>
    </source>
</evidence>
<proteinExistence type="predicted"/>
<keyword evidence="3" id="KW-1185">Reference proteome</keyword>
<dbReference type="Pfam" id="PF11937">
    <property type="entry name" value="DUF3455"/>
    <property type="match status" value="1"/>
</dbReference>
<name>A0ABV2JQX2_9GAMM</name>
<feature type="signal peptide" evidence="1">
    <location>
        <begin position="1"/>
        <end position="34"/>
    </location>
</feature>
<dbReference type="Proteomes" id="UP001549184">
    <property type="component" value="Unassembled WGS sequence"/>
</dbReference>
<evidence type="ECO:0008006" key="4">
    <source>
        <dbReference type="Google" id="ProtNLM"/>
    </source>
</evidence>
<evidence type="ECO:0000256" key="1">
    <source>
        <dbReference type="SAM" id="SignalP"/>
    </source>
</evidence>
<dbReference type="PANTHER" id="PTHR35567">
    <property type="entry name" value="MALATE DEHYDROGENASE (AFU_ORTHOLOGUE AFUA_2G13800)"/>
    <property type="match status" value="1"/>
</dbReference>
<keyword evidence="1" id="KW-0732">Signal</keyword>
<sequence>MQNVIEDKPMKKISAIAWTATVFLLFAGTRAAQAEDAVPAALQPPAGYTVAFTAKATGVQIYTSTAEAGAVPKWTFEAPLAELKGHDEVIHHYAGPSWEAADGSKITRDTNTPVTTVPAKQPASDIPWLLIKVTADAAPGALSKVVYVQRIATAGGVAPVTPPTRAGTKVGVPYTATYVFYAKSN</sequence>
<reference evidence="2 3" key="1">
    <citation type="submission" date="2024-06" db="EMBL/GenBank/DDBJ databases">
        <title>Sorghum-associated microbial communities from plants grown in Nebraska, USA.</title>
        <authorList>
            <person name="Schachtman D."/>
        </authorList>
    </citation>
    <scope>NUCLEOTIDE SEQUENCE [LARGE SCALE GENOMIC DNA]</scope>
    <source>
        <strain evidence="2 3">1073</strain>
    </source>
</reference>
<evidence type="ECO:0000313" key="2">
    <source>
        <dbReference type="EMBL" id="MET3651237.1"/>
    </source>
</evidence>
<accession>A0ABV2JQX2</accession>
<protein>
    <recommendedName>
        <fullName evidence="4">DUF3455 domain-containing protein</fullName>
    </recommendedName>
</protein>
<comment type="caution">
    <text evidence="2">The sequence shown here is derived from an EMBL/GenBank/DDBJ whole genome shotgun (WGS) entry which is preliminary data.</text>
</comment>
<dbReference type="PANTHER" id="PTHR35567:SF1">
    <property type="entry name" value="CONSERVED FUNGAL PROTEIN (AFU_ORTHOLOGUE AFUA_1G14230)"/>
    <property type="match status" value="1"/>
</dbReference>
<dbReference type="EMBL" id="JBEPMU010000001">
    <property type="protein sequence ID" value="MET3651237.1"/>
    <property type="molecule type" value="Genomic_DNA"/>
</dbReference>
<gene>
    <name evidence="2" type="ORF">ABIC75_000939</name>
</gene>